<evidence type="ECO:0000256" key="5">
    <source>
        <dbReference type="ARBA" id="ARBA00022801"/>
    </source>
</evidence>
<dbReference type="FunFam" id="3.40.50.880:FF:000024">
    <property type="entry name" value="Folate gamma-glutamyl hydrolase"/>
    <property type="match status" value="1"/>
</dbReference>
<dbReference type="GO" id="GO:0005773">
    <property type="term" value="C:vacuole"/>
    <property type="evidence" value="ECO:0007669"/>
    <property type="project" value="TreeGrafter"/>
</dbReference>
<dbReference type="PROSITE" id="PS51273">
    <property type="entry name" value="GATASE_TYPE_1"/>
    <property type="match status" value="1"/>
</dbReference>
<reference evidence="9" key="2">
    <citation type="submission" date="2023-05" db="EMBL/GenBank/DDBJ databases">
        <authorList>
            <person name="Fouks B."/>
        </authorList>
    </citation>
    <scope>NUCLEOTIDE SEQUENCE</scope>
    <source>
        <strain evidence="9">Stay&amp;Tobe</strain>
        <tissue evidence="9">Testes</tissue>
    </source>
</reference>
<dbReference type="InterPro" id="IPR011697">
    <property type="entry name" value="Peptidase_C26"/>
</dbReference>
<feature type="signal peptide" evidence="8">
    <location>
        <begin position="1"/>
        <end position="16"/>
    </location>
</feature>
<evidence type="ECO:0000256" key="3">
    <source>
        <dbReference type="ARBA" id="ARBA00022525"/>
    </source>
</evidence>
<organism evidence="9 10">
    <name type="scientific">Diploptera punctata</name>
    <name type="common">Pacific beetle cockroach</name>
    <dbReference type="NCBI Taxonomy" id="6984"/>
    <lineage>
        <taxon>Eukaryota</taxon>
        <taxon>Metazoa</taxon>
        <taxon>Ecdysozoa</taxon>
        <taxon>Arthropoda</taxon>
        <taxon>Hexapoda</taxon>
        <taxon>Insecta</taxon>
        <taxon>Pterygota</taxon>
        <taxon>Neoptera</taxon>
        <taxon>Polyneoptera</taxon>
        <taxon>Dictyoptera</taxon>
        <taxon>Blattodea</taxon>
        <taxon>Blaberoidea</taxon>
        <taxon>Blaberidae</taxon>
        <taxon>Diplopterinae</taxon>
        <taxon>Diploptera</taxon>
    </lineage>
</organism>
<dbReference type="GO" id="GO:0005576">
    <property type="term" value="C:extracellular region"/>
    <property type="evidence" value="ECO:0007669"/>
    <property type="project" value="UniProtKB-SubCell"/>
</dbReference>
<evidence type="ECO:0000256" key="8">
    <source>
        <dbReference type="SAM" id="SignalP"/>
    </source>
</evidence>
<proteinExistence type="inferred from homology"/>
<feature type="active site" description="Proton donor" evidence="6">
    <location>
        <position position="236"/>
    </location>
</feature>
<evidence type="ECO:0000256" key="2">
    <source>
        <dbReference type="ARBA" id="ARBA00011083"/>
    </source>
</evidence>
<keyword evidence="4 8" id="KW-0732">Signal</keyword>
<dbReference type="PANTHER" id="PTHR11315">
    <property type="entry name" value="PROTEASE FAMILY C26 GAMMA-GLUTAMYL HYDROLASE"/>
    <property type="match status" value="1"/>
</dbReference>
<keyword evidence="3" id="KW-0964">Secreted</keyword>
<dbReference type="GO" id="GO:0046900">
    <property type="term" value="P:tetrahydrofolylpolyglutamate metabolic process"/>
    <property type="evidence" value="ECO:0007669"/>
    <property type="project" value="TreeGrafter"/>
</dbReference>
<feature type="active site" description="Nucleophile" evidence="6 7">
    <location>
        <position position="126"/>
    </location>
</feature>
<dbReference type="Gene3D" id="3.40.50.880">
    <property type="match status" value="1"/>
</dbReference>
<keyword evidence="10" id="KW-1185">Reference proteome</keyword>
<evidence type="ECO:0000256" key="6">
    <source>
        <dbReference type="PIRSR" id="PIRSR615527-1"/>
    </source>
</evidence>
<dbReference type="EMBL" id="JASPKZ010007638">
    <property type="protein sequence ID" value="KAJ9583236.1"/>
    <property type="molecule type" value="Genomic_DNA"/>
</dbReference>
<evidence type="ECO:0000256" key="1">
    <source>
        <dbReference type="ARBA" id="ARBA00004239"/>
    </source>
</evidence>
<evidence type="ECO:0000256" key="7">
    <source>
        <dbReference type="PROSITE-ProRule" id="PRU00607"/>
    </source>
</evidence>
<feature type="active site" evidence="7">
    <location>
        <position position="236"/>
    </location>
</feature>
<dbReference type="SUPFAM" id="SSF52317">
    <property type="entry name" value="Class I glutamine amidotransferase-like"/>
    <property type="match status" value="1"/>
</dbReference>
<reference evidence="9" key="1">
    <citation type="journal article" date="2023" name="IScience">
        <title>Live-bearing cockroach genome reveals convergent evolutionary mechanisms linked to viviparity in insects and beyond.</title>
        <authorList>
            <person name="Fouks B."/>
            <person name="Harrison M.C."/>
            <person name="Mikhailova A.A."/>
            <person name="Marchal E."/>
            <person name="English S."/>
            <person name="Carruthers M."/>
            <person name="Jennings E.C."/>
            <person name="Chiamaka E.L."/>
            <person name="Frigard R.A."/>
            <person name="Pippel M."/>
            <person name="Attardo G.M."/>
            <person name="Benoit J.B."/>
            <person name="Bornberg-Bauer E."/>
            <person name="Tobe S.S."/>
        </authorList>
    </citation>
    <scope>NUCLEOTIDE SEQUENCE</scope>
    <source>
        <strain evidence="9">Stay&amp;Tobe</strain>
    </source>
</reference>
<evidence type="ECO:0000313" key="10">
    <source>
        <dbReference type="Proteomes" id="UP001233999"/>
    </source>
</evidence>
<dbReference type="PROSITE" id="PS51275">
    <property type="entry name" value="PEPTIDASE_C26_GGH"/>
    <property type="match status" value="1"/>
</dbReference>
<protein>
    <recommendedName>
        <fullName evidence="7">folate gamma-glutamyl hydrolase</fullName>
        <ecNumber evidence="7">3.4.19.9</ecNumber>
    </recommendedName>
</protein>
<dbReference type="Proteomes" id="UP001233999">
    <property type="component" value="Unassembled WGS sequence"/>
</dbReference>
<name>A0AAD7ZMS3_DIPPU</name>
<dbReference type="InterPro" id="IPR029062">
    <property type="entry name" value="Class_I_gatase-like"/>
</dbReference>
<comment type="caution">
    <text evidence="9">The sequence shown here is derived from an EMBL/GenBank/DDBJ whole genome shotgun (WGS) entry which is preliminary data.</text>
</comment>
<evidence type="ECO:0000256" key="4">
    <source>
        <dbReference type="ARBA" id="ARBA00022729"/>
    </source>
</evidence>
<dbReference type="EC" id="3.4.19.9" evidence="7"/>
<feature type="chain" id="PRO_5041934991" description="folate gamma-glutamyl hydrolase" evidence="8">
    <location>
        <begin position="17"/>
        <end position="332"/>
    </location>
</feature>
<dbReference type="GO" id="GO:0034722">
    <property type="term" value="F:gamma-glutamyl-peptidase activity"/>
    <property type="evidence" value="ECO:0007669"/>
    <property type="project" value="UniProtKB-UniRule"/>
</dbReference>
<gene>
    <name evidence="9" type="ORF">L9F63_022426</name>
</gene>
<evidence type="ECO:0000313" key="9">
    <source>
        <dbReference type="EMBL" id="KAJ9583236.1"/>
    </source>
</evidence>
<sequence length="332" mass="38257">MKQFVVFLYFLIHCEAVLNDRPIIGVLSQELTDMIADNYGDNYVSYIAASYIKHLESAGARVVPVWINQTSEYYEYIVNSVNGLVIPGGAAPFNASDGYATAGKELYNLAKQKNEEGVNFPVLGVCLGFELLAVLSADEYDLRSICDIQNVALPLNFSSDYKSSRMYKDASDEMVKIMQTENVTINFHHWCITDNDLAEGNVSDQWHVLSYSEYNGTKFVSSFEHTEYPFYGYQFHPEKNTFEWKITNNNPHTANAVLVEQYYGSFIVNEARKNNNSFPNFNQEMEALIYNYSTSYTTHNTPFEQIYFFPRTRSNLQVYNYHNYHSSNNYYN</sequence>
<accession>A0AAD7ZMS3</accession>
<comment type="similarity">
    <text evidence="2">Belongs to the peptidase C26 family.</text>
</comment>
<dbReference type="InterPro" id="IPR015527">
    <property type="entry name" value="Pept_C26_g-glut_hydrolase"/>
</dbReference>
<comment type="subcellular location">
    <subcellularLocation>
        <location evidence="1">Secreted</location>
        <location evidence="1">Extracellular space</location>
    </subcellularLocation>
</comment>
<comment type="catalytic activity">
    <reaction evidence="7">
        <text>(6S)-5,6,7,8-tetrahydrofolyl-(gamma-L-Glu)(n) + (n-1) H2O = (6S)-5,6,7,8-tetrahydrofolate + (n-1) L-glutamate</text>
        <dbReference type="Rhea" id="RHEA:56784"/>
        <dbReference type="Rhea" id="RHEA-COMP:14738"/>
        <dbReference type="ChEBI" id="CHEBI:15377"/>
        <dbReference type="ChEBI" id="CHEBI:29985"/>
        <dbReference type="ChEBI" id="CHEBI:57453"/>
        <dbReference type="ChEBI" id="CHEBI:141005"/>
        <dbReference type="EC" id="3.4.19.9"/>
    </reaction>
</comment>
<dbReference type="AlphaFoldDB" id="A0AAD7ZMS3"/>
<dbReference type="Pfam" id="PF07722">
    <property type="entry name" value="Peptidase_C26"/>
    <property type="match status" value="1"/>
</dbReference>
<dbReference type="PANTHER" id="PTHR11315:SF0">
    <property type="entry name" value="FOLATE GAMMA-GLUTAMYL HYDROLASE"/>
    <property type="match status" value="1"/>
</dbReference>
<keyword evidence="5 7" id="KW-0378">Hydrolase</keyword>